<dbReference type="GeneID" id="73336402"/>
<dbReference type="Proteomes" id="UP000830671">
    <property type="component" value="Chromosome 1"/>
</dbReference>
<keyword evidence="2" id="KW-1185">Reference proteome</keyword>
<proteinExistence type="predicted"/>
<reference evidence="1" key="1">
    <citation type="journal article" date="2021" name="Mol. Plant Microbe Interact.">
        <title>Complete Genome Sequence of the Plant-Pathogenic Fungus Colletotrichum lupini.</title>
        <authorList>
            <person name="Baroncelli R."/>
            <person name="Pensec F."/>
            <person name="Da Lio D."/>
            <person name="Boufleur T."/>
            <person name="Vicente I."/>
            <person name="Sarrocco S."/>
            <person name="Picot A."/>
            <person name="Baraldi E."/>
            <person name="Sukno S."/>
            <person name="Thon M."/>
            <person name="Le Floch G."/>
        </authorList>
    </citation>
    <scope>NUCLEOTIDE SEQUENCE</scope>
    <source>
        <strain evidence="1">IMI 504893</strain>
    </source>
</reference>
<protein>
    <submittedName>
        <fullName evidence="1">Uncharacterized protein</fullName>
    </submittedName>
</protein>
<evidence type="ECO:0000313" key="1">
    <source>
        <dbReference type="EMBL" id="UQC75704.1"/>
    </source>
</evidence>
<organism evidence="1 2">
    <name type="scientific">Colletotrichum lupini</name>
    <dbReference type="NCBI Taxonomy" id="145971"/>
    <lineage>
        <taxon>Eukaryota</taxon>
        <taxon>Fungi</taxon>
        <taxon>Dikarya</taxon>
        <taxon>Ascomycota</taxon>
        <taxon>Pezizomycotina</taxon>
        <taxon>Sordariomycetes</taxon>
        <taxon>Hypocreomycetidae</taxon>
        <taxon>Glomerellales</taxon>
        <taxon>Glomerellaceae</taxon>
        <taxon>Colletotrichum</taxon>
        <taxon>Colletotrichum acutatum species complex</taxon>
    </lineage>
</organism>
<gene>
    <name evidence="1" type="ORF">CLUP02_02360</name>
</gene>
<name>A0A9Q8SEC6_9PEZI</name>
<dbReference type="RefSeq" id="XP_049137349.1">
    <property type="nucleotide sequence ID" value="XM_049281392.1"/>
</dbReference>
<evidence type="ECO:0000313" key="2">
    <source>
        <dbReference type="Proteomes" id="UP000830671"/>
    </source>
</evidence>
<dbReference type="EMBL" id="CP019471">
    <property type="protein sequence ID" value="UQC75704.1"/>
    <property type="molecule type" value="Genomic_DNA"/>
</dbReference>
<accession>A0A9Q8SEC6</accession>
<dbReference type="AlphaFoldDB" id="A0A9Q8SEC6"/>
<dbReference type="KEGG" id="clup:CLUP02_02360"/>
<sequence length="96" mass="10674">MALSKVLQCLANISNGTYLVPATRLYHSPSERLGRRRTSSWINTTRMNISDVKETFISRRYRPNVLANFQLPLLLGPTSSNTIGNNAEIRLGAGDP</sequence>